<comment type="caution">
    <text evidence="1">The sequence shown here is derived from an EMBL/GenBank/DDBJ whole genome shotgun (WGS) entry which is preliminary data.</text>
</comment>
<protein>
    <submittedName>
        <fullName evidence="1">Uncharacterized protein</fullName>
    </submittedName>
</protein>
<reference evidence="1" key="1">
    <citation type="submission" date="2021-06" db="EMBL/GenBank/DDBJ databases">
        <title>Comparative genomics, transcriptomics and evolutionary studies reveal genomic signatures of adaptation to plant cell wall in hemibiotrophic fungi.</title>
        <authorList>
            <consortium name="DOE Joint Genome Institute"/>
            <person name="Baroncelli R."/>
            <person name="Diaz J.F."/>
            <person name="Benocci T."/>
            <person name="Peng M."/>
            <person name="Battaglia E."/>
            <person name="Haridas S."/>
            <person name="Andreopoulos W."/>
            <person name="Labutti K."/>
            <person name="Pangilinan J."/>
            <person name="Floch G.L."/>
            <person name="Makela M.R."/>
            <person name="Henrissat B."/>
            <person name="Grigoriev I.V."/>
            <person name="Crouch J.A."/>
            <person name="De Vries R.P."/>
            <person name="Sukno S.A."/>
            <person name="Thon M.R."/>
        </authorList>
    </citation>
    <scope>NUCLEOTIDE SEQUENCE</scope>
    <source>
        <strain evidence="1">CBS 125086</strain>
    </source>
</reference>
<dbReference type="GeneID" id="85435008"/>
<name>A0AAD8V6S0_9PEZI</name>
<evidence type="ECO:0000313" key="1">
    <source>
        <dbReference type="EMBL" id="KAK1595114.1"/>
    </source>
</evidence>
<evidence type="ECO:0000313" key="2">
    <source>
        <dbReference type="Proteomes" id="UP001230504"/>
    </source>
</evidence>
<dbReference type="Proteomes" id="UP001230504">
    <property type="component" value="Unassembled WGS sequence"/>
</dbReference>
<dbReference type="RefSeq" id="XP_060416203.1">
    <property type="nucleotide sequence ID" value="XM_060550768.1"/>
</dbReference>
<accession>A0AAD8V6S0</accession>
<keyword evidence="2" id="KW-1185">Reference proteome</keyword>
<organism evidence="1 2">
    <name type="scientific">Colletotrichum navitas</name>
    <dbReference type="NCBI Taxonomy" id="681940"/>
    <lineage>
        <taxon>Eukaryota</taxon>
        <taxon>Fungi</taxon>
        <taxon>Dikarya</taxon>
        <taxon>Ascomycota</taxon>
        <taxon>Pezizomycotina</taxon>
        <taxon>Sordariomycetes</taxon>
        <taxon>Hypocreomycetidae</taxon>
        <taxon>Glomerellales</taxon>
        <taxon>Glomerellaceae</taxon>
        <taxon>Colletotrichum</taxon>
        <taxon>Colletotrichum graminicola species complex</taxon>
    </lineage>
</organism>
<gene>
    <name evidence="1" type="ORF">LY79DRAFT_119232</name>
</gene>
<proteinExistence type="predicted"/>
<sequence length="149" mass="16466">MTAVLSEQRRLCGWLRVGGGGRLNRFKAMLGPISCWSQSFVLVRDRGGPELPVSLNRSKFARLLDQKDRPLEGSPGCRLSRNGETATPCGWGADNNLVGVSGLKDKTNTRISGAWAKSHGAQVQERRRERLVWIMARKINPSIRNCAHG</sequence>
<dbReference type="AlphaFoldDB" id="A0AAD8V6S0"/>
<dbReference type="EMBL" id="JAHLJV010000017">
    <property type="protein sequence ID" value="KAK1595114.1"/>
    <property type="molecule type" value="Genomic_DNA"/>
</dbReference>